<keyword evidence="3" id="KW-1185">Reference proteome</keyword>
<dbReference type="STRING" id="632773.BBEV_2388"/>
<dbReference type="Proteomes" id="UP000094463">
    <property type="component" value="Chromosome"/>
</dbReference>
<dbReference type="PATRIC" id="fig|632773.3.peg.2494"/>
<feature type="domain" description="N-acetyltransferase" evidence="1">
    <location>
        <begin position="8"/>
        <end position="150"/>
    </location>
</feature>
<dbReference type="InterPro" id="IPR016181">
    <property type="entry name" value="Acyl_CoA_acyltransferase"/>
</dbReference>
<name>A0A1D7QXJ9_9BACI</name>
<reference evidence="2 3" key="1">
    <citation type="submission" date="2015-08" db="EMBL/GenBank/DDBJ databases">
        <title>The complete genome sequence of Bacillus beveridgei MLTeJB.</title>
        <authorList>
            <person name="Hanson T.E."/>
            <person name="Mesa C."/>
            <person name="Basesman S.M."/>
            <person name="Oremland R.S."/>
        </authorList>
    </citation>
    <scope>NUCLEOTIDE SEQUENCE [LARGE SCALE GENOMIC DNA]</scope>
    <source>
        <strain evidence="2 3">MLTeJB</strain>
    </source>
</reference>
<sequence length="157" mass="18216">MQVQWIVKSFEQLSASELYGILKARVDVFVVEQECAYPELDHKDQASLHLFAMEEGEVVAYARLLPPGVSYPEASIGRVLIVKRLRNTGTGRRLMDESMRLMREKWDVQNIKIQAQDYARAFYASFGFEPVSEVYPEDDIPHVDMRWTNADVQKERM</sequence>
<evidence type="ECO:0000259" key="1">
    <source>
        <dbReference type="PROSITE" id="PS51186"/>
    </source>
</evidence>
<dbReference type="AlphaFoldDB" id="A0A1D7QXJ9"/>
<dbReference type="Pfam" id="PF13673">
    <property type="entry name" value="Acetyltransf_10"/>
    <property type="match status" value="1"/>
</dbReference>
<accession>A0A1D7QXJ9</accession>
<dbReference type="SUPFAM" id="SSF55729">
    <property type="entry name" value="Acyl-CoA N-acyltransferases (Nat)"/>
    <property type="match status" value="1"/>
</dbReference>
<proteinExistence type="predicted"/>
<organism evidence="2 3">
    <name type="scientific">Salisediminibacterium beveridgei</name>
    <dbReference type="NCBI Taxonomy" id="632773"/>
    <lineage>
        <taxon>Bacteria</taxon>
        <taxon>Bacillati</taxon>
        <taxon>Bacillota</taxon>
        <taxon>Bacilli</taxon>
        <taxon>Bacillales</taxon>
        <taxon>Bacillaceae</taxon>
        <taxon>Salisediminibacterium</taxon>
    </lineage>
</organism>
<dbReference type="PROSITE" id="PS51186">
    <property type="entry name" value="GNAT"/>
    <property type="match status" value="1"/>
</dbReference>
<dbReference type="EMBL" id="CP012502">
    <property type="protein sequence ID" value="AOM83729.1"/>
    <property type="molecule type" value="Genomic_DNA"/>
</dbReference>
<dbReference type="GO" id="GO:0016747">
    <property type="term" value="F:acyltransferase activity, transferring groups other than amino-acyl groups"/>
    <property type="evidence" value="ECO:0007669"/>
    <property type="project" value="InterPro"/>
</dbReference>
<dbReference type="CDD" id="cd04301">
    <property type="entry name" value="NAT_SF"/>
    <property type="match status" value="1"/>
</dbReference>
<dbReference type="Gene3D" id="3.40.630.30">
    <property type="match status" value="1"/>
</dbReference>
<dbReference type="InterPro" id="IPR000182">
    <property type="entry name" value="GNAT_dom"/>
</dbReference>
<dbReference type="KEGG" id="bbev:BBEV_2388"/>
<gene>
    <name evidence="2" type="primary">elaA</name>
    <name evidence="2" type="ORF">BBEV_2388</name>
</gene>
<evidence type="ECO:0000313" key="2">
    <source>
        <dbReference type="EMBL" id="AOM83729.1"/>
    </source>
</evidence>
<protein>
    <submittedName>
        <fullName evidence="2">ElaA protein</fullName>
    </submittedName>
</protein>
<evidence type="ECO:0000313" key="3">
    <source>
        <dbReference type="Proteomes" id="UP000094463"/>
    </source>
</evidence>